<keyword evidence="1" id="KW-1133">Transmembrane helix</keyword>
<evidence type="ECO:0000256" key="1">
    <source>
        <dbReference type="SAM" id="Phobius"/>
    </source>
</evidence>
<feature type="transmembrane region" description="Helical" evidence="1">
    <location>
        <begin position="152"/>
        <end position="172"/>
    </location>
</feature>
<proteinExistence type="predicted"/>
<keyword evidence="3" id="KW-1185">Reference proteome</keyword>
<evidence type="ECO:0000313" key="2">
    <source>
        <dbReference type="EMBL" id="KAE8298413.1"/>
    </source>
</evidence>
<keyword evidence="1" id="KW-0812">Transmembrane</keyword>
<organism evidence="2 3">
    <name type="scientific">Larimichthys crocea</name>
    <name type="common">Large yellow croaker</name>
    <name type="synonym">Pseudosciaena crocea</name>
    <dbReference type="NCBI Taxonomy" id="215358"/>
    <lineage>
        <taxon>Eukaryota</taxon>
        <taxon>Metazoa</taxon>
        <taxon>Chordata</taxon>
        <taxon>Craniata</taxon>
        <taxon>Vertebrata</taxon>
        <taxon>Euteleostomi</taxon>
        <taxon>Actinopterygii</taxon>
        <taxon>Neopterygii</taxon>
        <taxon>Teleostei</taxon>
        <taxon>Neoteleostei</taxon>
        <taxon>Acanthomorphata</taxon>
        <taxon>Eupercaria</taxon>
        <taxon>Sciaenidae</taxon>
        <taxon>Larimichthys</taxon>
    </lineage>
</organism>
<name>A0A6G0J4E6_LARCR</name>
<feature type="transmembrane region" description="Helical" evidence="1">
    <location>
        <begin position="35"/>
        <end position="61"/>
    </location>
</feature>
<feature type="transmembrane region" description="Helical" evidence="1">
    <location>
        <begin position="73"/>
        <end position="97"/>
    </location>
</feature>
<gene>
    <name evidence="2" type="ORF">D5F01_LYC02912</name>
</gene>
<sequence length="419" mass="46519">MDGVLEGAAVLCVCKLACSLLFLPSLAASHSPVSFCCCCLLIFTDFLVAVFLSFLCIFESWLTELTQLGDVIALRFLLFLSHTYGVVLLLTTPLIAVETLSRLLWPHSAVAYRAVSQRVTNSNAQRCYVRMETVEEEEADGDNPDKDIKKRLSYVVSYLCCLSVWVVVALNVRWRWKLEEVWAAVCLHKTNSLIRCLPNLFSPMSSTVNPCWVMAFLSLLLILLTMSMGLQRRQQAGAQMVRTQREKHGVNNNGISYWQDLVPALTAPTKTVNPGTSVSECVDPEKTESSCTVHRACSWNSAQMLACHHGDFVLISPECLSAGQEPKTGIPVTFSTEDHVDSQYRSQCGWLQRGFPCLEVNVMIEFVGVLSIFVLPLNLSVNILLIRTIETLLEQCIKSLVTSAANANSTYTPHKETPA</sequence>
<feature type="transmembrane region" description="Helical" evidence="1">
    <location>
        <begin position="212"/>
        <end position="230"/>
    </location>
</feature>
<dbReference type="AlphaFoldDB" id="A0A6G0J4E6"/>
<feature type="transmembrane region" description="Helical" evidence="1">
    <location>
        <begin position="6"/>
        <end position="23"/>
    </location>
</feature>
<reference evidence="2 3" key="1">
    <citation type="submission" date="2019-07" db="EMBL/GenBank/DDBJ databases">
        <title>Chromosome genome assembly for large yellow croaker.</title>
        <authorList>
            <person name="Xiao S."/>
        </authorList>
    </citation>
    <scope>NUCLEOTIDE SEQUENCE [LARGE SCALE GENOMIC DNA]</scope>
    <source>
        <strain evidence="2">JMULYC20181020</strain>
        <tissue evidence="2">Muscle</tissue>
    </source>
</reference>
<protein>
    <submittedName>
        <fullName evidence="2">Uncharacterized protein</fullName>
    </submittedName>
</protein>
<comment type="caution">
    <text evidence="2">The sequence shown here is derived from an EMBL/GenBank/DDBJ whole genome shotgun (WGS) entry which is preliminary data.</text>
</comment>
<accession>A0A6G0J4E6</accession>
<dbReference type="Proteomes" id="UP000424527">
    <property type="component" value="Unassembled WGS sequence"/>
</dbReference>
<keyword evidence="1" id="KW-0472">Membrane</keyword>
<dbReference type="EMBL" id="REGW02000003">
    <property type="protein sequence ID" value="KAE8298413.1"/>
    <property type="molecule type" value="Genomic_DNA"/>
</dbReference>
<evidence type="ECO:0000313" key="3">
    <source>
        <dbReference type="Proteomes" id="UP000424527"/>
    </source>
</evidence>